<organism evidence="2 4">
    <name type="scientific">Chryseobacterium indoltheticum</name>
    <dbReference type="NCBI Taxonomy" id="254"/>
    <lineage>
        <taxon>Bacteria</taxon>
        <taxon>Pseudomonadati</taxon>
        <taxon>Bacteroidota</taxon>
        <taxon>Flavobacteriia</taxon>
        <taxon>Flavobacteriales</taxon>
        <taxon>Weeksellaceae</taxon>
        <taxon>Chryseobacterium group</taxon>
        <taxon>Chryseobacterium</taxon>
    </lineage>
</organism>
<dbReference type="AlphaFoldDB" id="A0A381F5H8"/>
<evidence type="ECO:0000313" key="2">
    <source>
        <dbReference type="EMBL" id="SUX41714.1"/>
    </source>
</evidence>
<dbReference type="EMBL" id="FTMF01000013">
    <property type="protein sequence ID" value="SIR15006.1"/>
    <property type="molecule type" value="Genomic_DNA"/>
</dbReference>
<reference evidence="2 4" key="2">
    <citation type="submission" date="2018-06" db="EMBL/GenBank/DDBJ databases">
        <authorList>
            <consortium name="Pathogen Informatics"/>
            <person name="Doyle S."/>
        </authorList>
    </citation>
    <scope>NUCLEOTIDE SEQUENCE [LARGE SCALE GENOMIC DNA]</scope>
    <source>
        <strain evidence="2 4">NCTC13560</strain>
    </source>
</reference>
<evidence type="ECO:0000313" key="1">
    <source>
        <dbReference type="EMBL" id="SIR15006.1"/>
    </source>
</evidence>
<name>A0A381F5H8_9FLAO</name>
<accession>A0A381F5H8</accession>
<reference evidence="1 3" key="1">
    <citation type="submission" date="2017-01" db="EMBL/GenBank/DDBJ databases">
        <authorList>
            <person name="Varghese N."/>
            <person name="Submissions S."/>
        </authorList>
    </citation>
    <scope>NUCLEOTIDE SEQUENCE [LARGE SCALE GENOMIC DNA]</scope>
    <source>
        <strain evidence="1 3">ATCC 27950</strain>
    </source>
</reference>
<proteinExistence type="predicted"/>
<keyword evidence="3" id="KW-1185">Reference proteome</keyword>
<gene>
    <name evidence="2" type="ORF">NCTC13560_00514</name>
    <name evidence="1" type="ORF">SAMN05421682_11373</name>
</gene>
<dbReference type="Proteomes" id="UP000185725">
    <property type="component" value="Unassembled WGS sequence"/>
</dbReference>
<dbReference type="EMBL" id="UFVS01000001">
    <property type="protein sequence ID" value="SUX41714.1"/>
    <property type="molecule type" value="Genomic_DNA"/>
</dbReference>
<evidence type="ECO:0000313" key="3">
    <source>
        <dbReference type="Proteomes" id="UP000185725"/>
    </source>
</evidence>
<evidence type="ECO:0000313" key="4">
    <source>
        <dbReference type="Proteomes" id="UP000255231"/>
    </source>
</evidence>
<dbReference type="Proteomes" id="UP000255231">
    <property type="component" value="Unassembled WGS sequence"/>
</dbReference>
<sequence>MNDKIWLSLPHKSWNEFYFIEDTLQKRWVHHKVKRLMSLNSQFQCF</sequence>
<protein>
    <submittedName>
        <fullName evidence="2">Uncharacterized protein</fullName>
    </submittedName>
</protein>